<comment type="subcellular location">
    <subcellularLocation>
        <location evidence="1">Endomembrane system</location>
        <topology evidence="1">Multi-pass membrane protein</topology>
    </subcellularLocation>
</comment>
<name>A0ABC8W1F7_9POAL</name>
<dbReference type="InterPro" id="IPR052222">
    <property type="entry name" value="DESIGUAL"/>
</dbReference>
<keyword evidence="4 8" id="KW-1133">Transmembrane helix</keyword>
<proteinExistence type="inferred from homology"/>
<evidence type="ECO:0000256" key="7">
    <source>
        <dbReference type="SAM" id="MobiDB-lite"/>
    </source>
</evidence>
<protein>
    <submittedName>
        <fullName evidence="9">Uncharacterized protein</fullName>
    </submittedName>
</protein>
<feature type="transmembrane region" description="Helical" evidence="8">
    <location>
        <begin position="38"/>
        <end position="60"/>
    </location>
</feature>
<dbReference type="PANTHER" id="PTHR31769">
    <property type="entry name" value="OS07G0462200 PROTEIN-RELATED"/>
    <property type="match status" value="1"/>
</dbReference>
<feature type="transmembrane region" description="Helical" evidence="8">
    <location>
        <begin position="146"/>
        <end position="168"/>
    </location>
</feature>
<feature type="transmembrane region" description="Helical" evidence="8">
    <location>
        <begin position="72"/>
        <end position="98"/>
    </location>
</feature>
<gene>
    <name evidence="9" type="ORF">URODEC1_LOCUS9003</name>
</gene>
<reference evidence="10" key="1">
    <citation type="submission" date="2024-06" db="EMBL/GenBank/DDBJ databases">
        <authorList>
            <person name="Ryan C."/>
        </authorList>
    </citation>
    <scope>NUCLEOTIDE SEQUENCE [LARGE SCALE GENOMIC DNA]</scope>
</reference>
<evidence type="ECO:0000313" key="10">
    <source>
        <dbReference type="Proteomes" id="UP001497457"/>
    </source>
</evidence>
<evidence type="ECO:0000256" key="4">
    <source>
        <dbReference type="ARBA" id="ARBA00022989"/>
    </source>
</evidence>
<keyword evidence="5 8" id="KW-0472">Membrane</keyword>
<feature type="region of interest" description="Disordered" evidence="7">
    <location>
        <begin position="173"/>
        <end position="212"/>
    </location>
</feature>
<dbReference type="AlphaFoldDB" id="A0ABC8W1F7"/>
<keyword evidence="2 8" id="KW-0812">Transmembrane</keyword>
<feature type="transmembrane region" description="Helical" evidence="8">
    <location>
        <begin position="110"/>
        <end position="134"/>
    </location>
</feature>
<evidence type="ECO:0000256" key="6">
    <source>
        <dbReference type="ARBA" id="ARBA00029467"/>
    </source>
</evidence>
<evidence type="ECO:0000256" key="5">
    <source>
        <dbReference type="ARBA" id="ARBA00023136"/>
    </source>
</evidence>
<accession>A0ABC8W1F7</accession>
<keyword evidence="10" id="KW-1185">Reference proteome</keyword>
<dbReference type="GO" id="GO:0012505">
    <property type="term" value="C:endomembrane system"/>
    <property type="evidence" value="ECO:0007669"/>
    <property type="project" value="UniProtKB-SubCell"/>
</dbReference>
<comment type="similarity">
    <text evidence="6">Belongs to the DESIGUAL family.</text>
</comment>
<sequence length="212" mass="21822">MKANIYINDHEGLPNISCVYNYIPQAQRRTMGIKMDKTVLIVSAVVGSLGVLSAILGFAAEGENASNPNPSPGLGIAAALFLLVEKATITAVAVVGYCKFRPVLSETKRILVIVCVVVSWIAAAIASVMFLFGASLNANNKNSGGVYAGAAVLTVAATALGITSFVMLRRQQPADAAPKTAGEGAPPSKPGDEQALPPPAGITTGQPQFQTA</sequence>
<dbReference type="InterPro" id="IPR009606">
    <property type="entry name" value="DEAL/Modifying_wall_lignin1/2"/>
</dbReference>
<keyword evidence="3" id="KW-0732">Signal</keyword>
<feature type="compositionally biased region" description="Polar residues" evidence="7">
    <location>
        <begin position="203"/>
        <end position="212"/>
    </location>
</feature>
<evidence type="ECO:0000256" key="3">
    <source>
        <dbReference type="ARBA" id="ARBA00022729"/>
    </source>
</evidence>
<evidence type="ECO:0000256" key="1">
    <source>
        <dbReference type="ARBA" id="ARBA00004127"/>
    </source>
</evidence>
<evidence type="ECO:0000256" key="8">
    <source>
        <dbReference type="SAM" id="Phobius"/>
    </source>
</evidence>
<evidence type="ECO:0000313" key="9">
    <source>
        <dbReference type="EMBL" id="CAL4900944.1"/>
    </source>
</evidence>
<reference evidence="9 10" key="2">
    <citation type="submission" date="2024-10" db="EMBL/GenBank/DDBJ databases">
        <authorList>
            <person name="Ryan C."/>
        </authorList>
    </citation>
    <scope>NUCLEOTIDE SEQUENCE [LARGE SCALE GENOMIC DNA]</scope>
</reference>
<dbReference type="Proteomes" id="UP001497457">
    <property type="component" value="Chromosome 11b"/>
</dbReference>
<organism evidence="9 10">
    <name type="scientific">Urochloa decumbens</name>
    <dbReference type="NCBI Taxonomy" id="240449"/>
    <lineage>
        <taxon>Eukaryota</taxon>
        <taxon>Viridiplantae</taxon>
        <taxon>Streptophyta</taxon>
        <taxon>Embryophyta</taxon>
        <taxon>Tracheophyta</taxon>
        <taxon>Spermatophyta</taxon>
        <taxon>Magnoliopsida</taxon>
        <taxon>Liliopsida</taxon>
        <taxon>Poales</taxon>
        <taxon>Poaceae</taxon>
        <taxon>PACMAD clade</taxon>
        <taxon>Panicoideae</taxon>
        <taxon>Panicodae</taxon>
        <taxon>Paniceae</taxon>
        <taxon>Melinidinae</taxon>
        <taxon>Urochloa</taxon>
    </lineage>
</organism>
<dbReference type="EMBL" id="OZ075121">
    <property type="protein sequence ID" value="CAL4900944.1"/>
    <property type="molecule type" value="Genomic_DNA"/>
</dbReference>
<dbReference type="Pfam" id="PF06749">
    <property type="entry name" value="DUF1218"/>
    <property type="match status" value="1"/>
</dbReference>
<evidence type="ECO:0000256" key="2">
    <source>
        <dbReference type="ARBA" id="ARBA00022692"/>
    </source>
</evidence>